<dbReference type="InterPro" id="IPR016024">
    <property type="entry name" value="ARM-type_fold"/>
</dbReference>
<reference evidence="1 2" key="1">
    <citation type="submission" date="2012-05" db="EMBL/GenBank/DDBJ databases">
        <title>Genome sequence of Nitritalea halalkaliphila LW7.</title>
        <authorList>
            <person name="Jangir P.K."/>
            <person name="Singh A."/>
            <person name="Shivaji S."/>
            <person name="Sharma R."/>
        </authorList>
    </citation>
    <scope>NUCLEOTIDE SEQUENCE [LARGE SCALE GENOMIC DNA]</scope>
    <source>
        <strain evidence="1 2">LW7</strain>
    </source>
</reference>
<organism evidence="1 2">
    <name type="scientific">Nitritalea halalkaliphila LW7</name>
    <dbReference type="NCBI Taxonomy" id="1189621"/>
    <lineage>
        <taxon>Bacteria</taxon>
        <taxon>Pseudomonadati</taxon>
        <taxon>Bacteroidota</taxon>
        <taxon>Cytophagia</taxon>
        <taxon>Cytophagales</taxon>
        <taxon>Cyclobacteriaceae</taxon>
        <taxon>Nitritalea</taxon>
    </lineage>
</organism>
<dbReference type="EMBL" id="AJYA01000031">
    <property type="protein sequence ID" value="EIM75234.1"/>
    <property type="molecule type" value="Genomic_DNA"/>
</dbReference>
<comment type="caution">
    <text evidence="1">The sequence shown here is derived from an EMBL/GenBank/DDBJ whole genome shotgun (WGS) entry which is preliminary data.</text>
</comment>
<name>I5C082_9BACT</name>
<sequence length="193" mass="21476">MPSKRKGARSIGQIPPDILDHLNTGQISSANLVEWLAVDQQRLLKHVLEQFGRSSYLPGLWEQLSGKQTANALQKQIGKQLYRLATEAGDGAFGQLLAQHPADTIRCWAAYFITEQESLSVQEMLDALRPLAADPHFGVREVAWMALRPQLLPRIPEAVETLLPWSKIQTKTSDALLVRPPVPEGFGVHIVRC</sequence>
<dbReference type="STRING" id="1189621.A3SI_13929"/>
<keyword evidence="2" id="KW-1185">Reference proteome</keyword>
<dbReference type="RefSeq" id="WP_009055971.1">
    <property type="nucleotide sequence ID" value="NZ_AJYA01000031.1"/>
</dbReference>
<protein>
    <submittedName>
        <fullName evidence="1">DNA alkylation repair enzyme-like protein</fullName>
    </submittedName>
</protein>
<proteinExistence type="predicted"/>
<accession>I5C082</accession>
<dbReference type="SUPFAM" id="SSF48371">
    <property type="entry name" value="ARM repeat"/>
    <property type="match status" value="1"/>
</dbReference>
<gene>
    <name evidence="1" type="ORF">A3SI_13929</name>
</gene>
<dbReference type="AlphaFoldDB" id="I5C082"/>
<evidence type="ECO:0000313" key="2">
    <source>
        <dbReference type="Proteomes" id="UP000005551"/>
    </source>
</evidence>
<evidence type="ECO:0000313" key="1">
    <source>
        <dbReference type="EMBL" id="EIM75234.1"/>
    </source>
</evidence>
<dbReference type="Proteomes" id="UP000005551">
    <property type="component" value="Unassembled WGS sequence"/>
</dbReference>